<evidence type="ECO:0000313" key="1">
    <source>
        <dbReference type="EMBL" id="KEO61073.1"/>
    </source>
</evidence>
<gene>
    <name evidence="1" type="ORF">DT23_10960</name>
</gene>
<proteinExistence type="predicted"/>
<organism evidence="1 2">
    <name type="scientific">Thioclava indica</name>
    <dbReference type="NCBI Taxonomy" id="1353528"/>
    <lineage>
        <taxon>Bacteria</taxon>
        <taxon>Pseudomonadati</taxon>
        <taxon>Pseudomonadota</taxon>
        <taxon>Alphaproteobacteria</taxon>
        <taxon>Rhodobacterales</taxon>
        <taxon>Paracoccaceae</taxon>
        <taxon>Thioclava</taxon>
    </lineage>
</organism>
<evidence type="ECO:0000313" key="2">
    <source>
        <dbReference type="Proteomes" id="UP000027471"/>
    </source>
</evidence>
<dbReference type="RefSeq" id="WP_051697031.1">
    <property type="nucleotide sequence ID" value="NZ_AUNB01000011.1"/>
</dbReference>
<comment type="caution">
    <text evidence="1">The sequence shown here is derived from an EMBL/GenBank/DDBJ whole genome shotgun (WGS) entry which is preliminary data.</text>
</comment>
<dbReference type="InterPro" id="IPR009200">
    <property type="entry name" value="DUF1269_membrane"/>
</dbReference>
<protein>
    <recommendedName>
        <fullName evidence="3">DUF1269 domain-containing protein</fullName>
    </recommendedName>
</protein>
<name>A0A074JZX9_9RHOB</name>
<sequence length="198" mass="20426">MSELLVIARETEEAALELRDTLQDLQKQGLFRAEDIVVVTREDDGAVRLHQMRNTTAMGAIGGAVWGGLLGLVFMSPVIGAAIGAGTGAVAGHATDLGINDDFMRDAGTNLPKGGAAVFTLIPKEGAEPLMAQLKTLGHTDATVMRADLHPDFRDRLAATLAAGGATTLIGEDLTEGAAGARTNIVGGSVNPETDAKP</sequence>
<keyword evidence="2" id="KW-1185">Reference proteome</keyword>
<dbReference type="AlphaFoldDB" id="A0A074JZX9"/>
<dbReference type="Pfam" id="PF06897">
    <property type="entry name" value="DUF1269"/>
    <property type="match status" value="1"/>
</dbReference>
<evidence type="ECO:0008006" key="3">
    <source>
        <dbReference type="Google" id="ProtNLM"/>
    </source>
</evidence>
<dbReference type="STRING" id="1353528.DT23_10960"/>
<dbReference type="eggNOG" id="COG4803">
    <property type="taxonomic scope" value="Bacteria"/>
</dbReference>
<reference evidence="1 2" key="1">
    <citation type="journal article" date="2015" name="Antonie Van Leeuwenhoek">
        <title>Thioclava indica sp. nov., isolated from surface seawater of the Indian Ocean.</title>
        <authorList>
            <person name="Liu Y."/>
            <person name="Lai Q."/>
            <person name="Du J."/>
            <person name="Xu H."/>
            <person name="Jiang L."/>
            <person name="Shao Z."/>
        </authorList>
    </citation>
    <scope>NUCLEOTIDE SEQUENCE [LARGE SCALE GENOMIC DNA]</scope>
    <source>
        <strain evidence="1 2">DT23-4</strain>
    </source>
</reference>
<dbReference type="Proteomes" id="UP000027471">
    <property type="component" value="Unassembled WGS sequence"/>
</dbReference>
<dbReference type="EMBL" id="AUNB01000011">
    <property type="protein sequence ID" value="KEO61073.1"/>
    <property type="molecule type" value="Genomic_DNA"/>
</dbReference>
<accession>A0A074JZX9</accession>
<dbReference type="OrthoDB" id="275223at2"/>